<evidence type="ECO:0000256" key="1">
    <source>
        <dbReference type="SAM" id="MobiDB-lite"/>
    </source>
</evidence>
<dbReference type="AlphaFoldDB" id="A0ABC8SK79"/>
<feature type="compositionally biased region" description="Basic and acidic residues" evidence="1">
    <location>
        <begin position="62"/>
        <end position="81"/>
    </location>
</feature>
<dbReference type="EMBL" id="CAUOFW020002723">
    <property type="protein sequence ID" value="CAK9155544.1"/>
    <property type="molecule type" value="Genomic_DNA"/>
</dbReference>
<comment type="caution">
    <text evidence="2">The sequence shown here is derived from an EMBL/GenBank/DDBJ whole genome shotgun (WGS) entry which is preliminary data.</text>
</comment>
<feature type="non-terminal residue" evidence="2">
    <location>
        <position position="1"/>
    </location>
</feature>
<feature type="compositionally biased region" description="Polar residues" evidence="1">
    <location>
        <begin position="134"/>
        <end position="143"/>
    </location>
</feature>
<feature type="compositionally biased region" description="Pro residues" evidence="1">
    <location>
        <begin position="85"/>
        <end position="95"/>
    </location>
</feature>
<sequence>KEKKKQLSQEELSLGDSDESVNLQLEGCSETSLVTELGSSSDSTQLDRSRRRRLSFIRPARTKVEPLTRKSSDENTIDLDHNPPVLTPLTPPSPKPDAIGPSSESDHQGETSTTCDWEMKEIFSRDSQTKLKAVSSSLPSINAATRPLEKALAQH</sequence>
<evidence type="ECO:0000313" key="2">
    <source>
        <dbReference type="EMBL" id="CAK9155544.1"/>
    </source>
</evidence>
<gene>
    <name evidence="2" type="ORF">ILEXP_LOCUS23953</name>
</gene>
<proteinExistence type="predicted"/>
<accession>A0ABC8SK79</accession>
<feature type="compositionally biased region" description="Basic and acidic residues" evidence="1">
    <location>
        <begin position="117"/>
        <end position="129"/>
    </location>
</feature>
<dbReference type="Proteomes" id="UP001642360">
    <property type="component" value="Unassembled WGS sequence"/>
</dbReference>
<feature type="region of interest" description="Disordered" evidence="1">
    <location>
        <begin position="1"/>
        <end position="155"/>
    </location>
</feature>
<protein>
    <submittedName>
        <fullName evidence="2">Uncharacterized protein</fullName>
    </submittedName>
</protein>
<feature type="compositionally biased region" description="Polar residues" evidence="1">
    <location>
        <begin position="29"/>
        <end position="38"/>
    </location>
</feature>
<organism evidence="2 3">
    <name type="scientific">Ilex paraguariensis</name>
    <name type="common">yerba mate</name>
    <dbReference type="NCBI Taxonomy" id="185542"/>
    <lineage>
        <taxon>Eukaryota</taxon>
        <taxon>Viridiplantae</taxon>
        <taxon>Streptophyta</taxon>
        <taxon>Embryophyta</taxon>
        <taxon>Tracheophyta</taxon>
        <taxon>Spermatophyta</taxon>
        <taxon>Magnoliopsida</taxon>
        <taxon>eudicotyledons</taxon>
        <taxon>Gunneridae</taxon>
        <taxon>Pentapetalae</taxon>
        <taxon>asterids</taxon>
        <taxon>campanulids</taxon>
        <taxon>Aquifoliales</taxon>
        <taxon>Aquifoliaceae</taxon>
        <taxon>Ilex</taxon>
    </lineage>
</organism>
<reference evidence="2 3" key="1">
    <citation type="submission" date="2024-02" db="EMBL/GenBank/DDBJ databases">
        <authorList>
            <person name="Vignale AGUSTIN F."/>
            <person name="Sosa J E."/>
            <person name="Modenutti C."/>
        </authorList>
    </citation>
    <scope>NUCLEOTIDE SEQUENCE [LARGE SCALE GENOMIC DNA]</scope>
</reference>
<evidence type="ECO:0000313" key="3">
    <source>
        <dbReference type="Proteomes" id="UP001642360"/>
    </source>
</evidence>
<name>A0ABC8SK79_9AQUA</name>
<keyword evidence="3" id="KW-1185">Reference proteome</keyword>